<evidence type="ECO:0000256" key="2">
    <source>
        <dbReference type="SAM" id="Phobius"/>
    </source>
</evidence>
<comment type="caution">
    <text evidence="3">The sequence shown here is derived from an EMBL/GenBank/DDBJ whole genome shotgun (WGS) entry which is preliminary data.</text>
</comment>
<name>A0A3M8EX24_9ACTN</name>
<dbReference type="EMBL" id="JNAD02000005">
    <property type="protein sequence ID" value="RKM96077.1"/>
    <property type="molecule type" value="Genomic_DNA"/>
</dbReference>
<dbReference type="RefSeq" id="WP_043470496.1">
    <property type="nucleotide sequence ID" value="NZ_CP134822.1"/>
</dbReference>
<keyword evidence="2" id="KW-1133">Transmembrane helix</keyword>
<dbReference type="AlphaFoldDB" id="A0A3M8EX24"/>
<evidence type="ECO:0000313" key="3">
    <source>
        <dbReference type="EMBL" id="RKM96077.1"/>
    </source>
</evidence>
<keyword evidence="2" id="KW-0812">Transmembrane</keyword>
<feature type="transmembrane region" description="Helical" evidence="2">
    <location>
        <begin position="20"/>
        <end position="43"/>
    </location>
</feature>
<organism evidence="3 4">
    <name type="scientific">Streptomyces xinghaiensis</name>
    <dbReference type="NCBI Taxonomy" id="1038928"/>
    <lineage>
        <taxon>Bacteria</taxon>
        <taxon>Bacillati</taxon>
        <taxon>Actinomycetota</taxon>
        <taxon>Actinomycetes</taxon>
        <taxon>Kitasatosporales</taxon>
        <taxon>Streptomycetaceae</taxon>
        <taxon>Streptomyces</taxon>
    </lineage>
</organism>
<feature type="transmembrane region" description="Helical" evidence="2">
    <location>
        <begin position="55"/>
        <end position="72"/>
    </location>
</feature>
<feature type="transmembrane region" description="Helical" evidence="2">
    <location>
        <begin position="84"/>
        <end position="102"/>
    </location>
</feature>
<evidence type="ECO:0000313" key="4">
    <source>
        <dbReference type="Proteomes" id="UP000028058"/>
    </source>
</evidence>
<protein>
    <recommendedName>
        <fullName evidence="5">Integral membrane protein</fullName>
    </recommendedName>
</protein>
<sequence length="243" mass="25030">MYGPVPVPPQPRPPDAGNVIALRVLFVAMTLILFGLLAWTAMLRIALLRRRASDWVLFGAVVALTITFFVVVDAVPETDWRSDVAVLGLMAMAVAVVAHYLVADIQYHRRPVAVSRPGGPGAPGPYGAAAPRAQTYAAGGVPTRPGGIPAQQQPPGVPAYGFPHTPAAGPAGPAGPPSPSGSATPPQGPPPAVPGAGEPYAPGTAGSRPQPQRIHRVRAELDELSDLLRREEGGAAEDGSGPR</sequence>
<feature type="compositionally biased region" description="Basic and acidic residues" evidence="1">
    <location>
        <begin position="217"/>
        <end position="233"/>
    </location>
</feature>
<feature type="compositionally biased region" description="Low complexity" evidence="1">
    <location>
        <begin position="145"/>
        <end position="154"/>
    </location>
</feature>
<gene>
    <name evidence="3" type="ORF">SFRA_013975</name>
</gene>
<dbReference type="Proteomes" id="UP000028058">
    <property type="component" value="Unassembled WGS sequence"/>
</dbReference>
<feature type="compositionally biased region" description="Low complexity" evidence="1">
    <location>
        <begin position="194"/>
        <end position="203"/>
    </location>
</feature>
<feature type="region of interest" description="Disordered" evidence="1">
    <location>
        <begin position="137"/>
        <end position="243"/>
    </location>
</feature>
<evidence type="ECO:0008006" key="5">
    <source>
        <dbReference type="Google" id="ProtNLM"/>
    </source>
</evidence>
<keyword evidence="4" id="KW-1185">Reference proteome</keyword>
<dbReference type="OrthoDB" id="3874249at2"/>
<proteinExistence type="predicted"/>
<keyword evidence="2" id="KW-0472">Membrane</keyword>
<accession>A0A3M8EX24</accession>
<reference evidence="3 4" key="1">
    <citation type="journal article" date="2014" name="Genome Announc.">
        <title>Draft Genome Sequence of Streptomyces fradiae ATCC 19609, a Strain Highly Sensitive to Antibiotics.</title>
        <authorList>
            <person name="Bekker O.B."/>
            <person name="Klimina K.M."/>
            <person name="Vatlin A.A."/>
            <person name="Zakharevich N.V."/>
            <person name="Kasianov A.S."/>
            <person name="Danilenko V.N."/>
        </authorList>
    </citation>
    <scope>NUCLEOTIDE SEQUENCE [LARGE SCALE GENOMIC DNA]</scope>
    <source>
        <strain evidence="3 4">ATCC 19609</strain>
    </source>
</reference>
<evidence type="ECO:0000256" key="1">
    <source>
        <dbReference type="SAM" id="MobiDB-lite"/>
    </source>
</evidence>